<keyword evidence="6 10" id="KW-1133">Transmembrane helix</keyword>
<feature type="transmembrane region" description="Helical" evidence="10">
    <location>
        <begin position="172"/>
        <end position="192"/>
    </location>
</feature>
<protein>
    <recommendedName>
        <fullName evidence="10">Protoheme IX farnesyltransferase</fullName>
        <ecNumber evidence="10">2.5.1.141</ecNumber>
    </recommendedName>
    <alternativeName>
        <fullName evidence="10">Heme B farnesyltransferase</fullName>
    </alternativeName>
    <alternativeName>
        <fullName evidence="10">Heme O synthase</fullName>
    </alternativeName>
</protein>
<evidence type="ECO:0000256" key="4">
    <source>
        <dbReference type="ARBA" id="ARBA00022679"/>
    </source>
</evidence>
<comment type="miscellaneous">
    <text evidence="10">Carbon 2 of the heme B porphyrin ring is defined according to the Fischer nomenclature.</text>
</comment>
<dbReference type="NCBIfam" id="NF003349">
    <property type="entry name" value="PRK04375.1-2"/>
    <property type="match status" value="1"/>
</dbReference>
<dbReference type="EMBL" id="CP026520">
    <property type="protein sequence ID" value="QAV20885.1"/>
    <property type="molecule type" value="Genomic_DNA"/>
</dbReference>
<dbReference type="EC" id="2.5.1.141" evidence="10"/>
<name>A0A410X2P5_9BACL</name>
<evidence type="ECO:0000256" key="5">
    <source>
        <dbReference type="ARBA" id="ARBA00022692"/>
    </source>
</evidence>
<feature type="transmembrane region" description="Helical" evidence="10">
    <location>
        <begin position="119"/>
        <end position="140"/>
    </location>
</feature>
<evidence type="ECO:0000256" key="7">
    <source>
        <dbReference type="ARBA" id="ARBA00023133"/>
    </source>
</evidence>
<evidence type="ECO:0000313" key="14">
    <source>
        <dbReference type="Proteomes" id="UP001527202"/>
    </source>
</evidence>
<dbReference type="RefSeq" id="WP_042233491.1">
    <property type="nucleotide sequence ID" value="NZ_CP026520.1"/>
</dbReference>
<dbReference type="GeneID" id="95378179"/>
<comment type="catalytic activity">
    <reaction evidence="9 10">
        <text>heme b + (2E,6E)-farnesyl diphosphate + H2O = Fe(II)-heme o + diphosphate</text>
        <dbReference type="Rhea" id="RHEA:28070"/>
        <dbReference type="ChEBI" id="CHEBI:15377"/>
        <dbReference type="ChEBI" id="CHEBI:33019"/>
        <dbReference type="ChEBI" id="CHEBI:60344"/>
        <dbReference type="ChEBI" id="CHEBI:60530"/>
        <dbReference type="ChEBI" id="CHEBI:175763"/>
        <dbReference type="EC" id="2.5.1.141"/>
    </reaction>
</comment>
<keyword evidence="4 10" id="KW-0808">Transferase</keyword>
<dbReference type="HAMAP" id="MF_00154">
    <property type="entry name" value="CyoE_CtaB"/>
    <property type="match status" value="1"/>
</dbReference>
<feature type="transmembrane region" description="Helical" evidence="10">
    <location>
        <begin position="305"/>
        <end position="327"/>
    </location>
</feature>
<keyword evidence="7 10" id="KW-0350">Heme biosynthesis</keyword>
<dbReference type="KEGG" id="pchi:PC41400_25645"/>
<dbReference type="AlphaFoldDB" id="A0A410X2P5"/>
<dbReference type="PANTHER" id="PTHR43448:SF2">
    <property type="entry name" value="PROTOHEME IX FARNESYLTRANSFERASE, MITOCHONDRIAL"/>
    <property type="match status" value="1"/>
</dbReference>
<comment type="function">
    <text evidence="10">Converts heme B (protoheme IX) to heme O by substitution of the vinyl group on carbon 2 of heme B porphyrin ring with a hydroxyethyl farnesyl side group.</text>
</comment>
<dbReference type="CDD" id="cd13957">
    <property type="entry name" value="PT_UbiA_Cox10"/>
    <property type="match status" value="1"/>
</dbReference>
<evidence type="ECO:0000313" key="13">
    <source>
        <dbReference type="Proteomes" id="UP000288943"/>
    </source>
</evidence>
<dbReference type="GO" id="GO:0048034">
    <property type="term" value="P:heme O biosynthetic process"/>
    <property type="evidence" value="ECO:0007669"/>
    <property type="project" value="UniProtKB-UniRule"/>
</dbReference>
<comment type="similarity">
    <text evidence="10">Belongs to the UbiA prenyltransferase family. Protoheme IX farnesyltransferase subfamily.</text>
</comment>
<gene>
    <name evidence="10" type="primary">ctaB</name>
    <name evidence="11" type="synonym">cyoE</name>
    <name evidence="11" type="ORF">M5X16_26805</name>
    <name evidence="12" type="ORF">PC41400_25645</name>
</gene>
<reference evidence="11 14" key="2">
    <citation type="submission" date="2022-05" db="EMBL/GenBank/DDBJ databases">
        <title>Genome Sequencing of Bee-Associated Microbes.</title>
        <authorList>
            <person name="Dunlap C."/>
        </authorList>
    </citation>
    <scope>NUCLEOTIDE SEQUENCE [LARGE SCALE GENOMIC DNA]</scope>
    <source>
        <strain evidence="11 14">NRRL B-23120</strain>
    </source>
</reference>
<accession>A0A410X2P5</accession>
<comment type="pathway">
    <text evidence="2 10">Porphyrin-containing compound metabolism; heme O biosynthesis; heme O from protoheme: step 1/1.</text>
</comment>
<comment type="subcellular location">
    <subcellularLocation>
        <location evidence="1 10">Cell membrane</location>
        <topology evidence="1 10">Multi-pass membrane protein</topology>
    </subcellularLocation>
</comment>
<dbReference type="InterPro" id="IPR000537">
    <property type="entry name" value="UbiA_prenyltransferase"/>
</dbReference>
<dbReference type="OrthoDB" id="9814417at2"/>
<dbReference type="Gene3D" id="1.10.357.140">
    <property type="entry name" value="UbiA prenyltransferase"/>
    <property type="match status" value="1"/>
</dbReference>
<dbReference type="GO" id="GO:0005886">
    <property type="term" value="C:plasma membrane"/>
    <property type="evidence" value="ECO:0007669"/>
    <property type="project" value="UniProtKB-SubCell"/>
</dbReference>
<dbReference type="NCBIfam" id="TIGR01473">
    <property type="entry name" value="cyoE_ctaB"/>
    <property type="match status" value="1"/>
</dbReference>
<keyword evidence="14" id="KW-1185">Reference proteome</keyword>
<feature type="transmembrane region" description="Helical" evidence="10">
    <location>
        <begin position="73"/>
        <end position="98"/>
    </location>
</feature>
<feature type="transmembrane region" description="Helical" evidence="10">
    <location>
        <begin position="146"/>
        <end position="165"/>
    </location>
</feature>
<evidence type="ECO:0000256" key="9">
    <source>
        <dbReference type="ARBA" id="ARBA00047690"/>
    </source>
</evidence>
<dbReference type="UniPathway" id="UPA00834">
    <property type="reaction ID" value="UER00712"/>
</dbReference>
<feature type="transmembrane region" description="Helical" evidence="10">
    <location>
        <begin position="198"/>
        <end position="218"/>
    </location>
</feature>
<feature type="transmembrane region" description="Helical" evidence="10">
    <location>
        <begin position="48"/>
        <end position="67"/>
    </location>
</feature>
<evidence type="ECO:0000256" key="8">
    <source>
        <dbReference type="ARBA" id="ARBA00023136"/>
    </source>
</evidence>
<dbReference type="FunFam" id="1.10.357.140:FF:000001">
    <property type="entry name" value="Protoheme IX farnesyltransferase"/>
    <property type="match status" value="1"/>
</dbReference>
<evidence type="ECO:0000313" key="11">
    <source>
        <dbReference type="EMBL" id="MCY9599357.1"/>
    </source>
</evidence>
<feature type="transmembrane region" description="Helical" evidence="10">
    <location>
        <begin position="247"/>
        <end position="266"/>
    </location>
</feature>
<feature type="transmembrane region" description="Helical" evidence="10">
    <location>
        <begin position="272"/>
        <end position="293"/>
    </location>
</feature>
<keyword evidence="5 10" id="KW-0812">Transmembrane</keyword>
<dbReference type="Proteomes" id="UP001527202">
    <property type="component" value="Unassembled WGS sequence"/>
</dbReference>
<dbReference type="EMBL" id="JAMDMJ010000042">
    <property type="protein sequence ID" value="MCY9599357.1"/>
    <property type="molecule type" value="Genomic_DNA"/>
</dbReference>
<evidence type="ECO:0000313" key="12">
    <source>
        <dbReference type="EMBL" id="QAV20885.1"/>
    </source>
</evidence>
<dbReference type="InterPro" id="IPR030470">
    <property type="entry name" value="UbiA_prenylTrfase_CS"/>
</dbReference>
<dbReference type="Proteomes" id="UP000288943">
    <property type="component" value="Chromosome"/>
</dbReference>
<comment type="subunit">
    <text evidence="10">Interacts with CtaA.</text>
</comment>
<proteinExistence type="inferred from homology"/>
<dbReference type="Pfam" id="PF01040">
    <property type="entry name" value="UbiA"/>
    <property type="match status" value="1"/>
</dbReference>
<reference evidence="12 13" key="1">
    <citation type="submission" date="2018-01" db="EMBL/GenBank/DDBJ databases">
        <title>The whole genome sequencing and assembly of Paenibacillus chitinolyticus KCCM 41400 strain.</title>
        <authorList>
            <person name="Kim J.-Y."/>
            <person name="Park M.-K."/>
            <person name="Lee Y.-J."/>
            <person name="Yi H."/>
            <person name="Bahn Y.-S."/>
            <person name="Kim J.F."/>
            <person name="Lee D.-W."/>
        </authorList>
    </citation>
    <scope>NUCLEOTIDE SEQUENCE [LARGE SCALE GENOMIC DNA]</scope>
    <source>
        <strain evidence="12 13">KCCM 41400</strain>
    </source>
</reference>
<organism evidence="12 13">
    <name type="scientific">Paenibacillus chitinolyticus</name>
    <dbReference type="NCBI Taxonomy" id="79263"/>
    <lineage>
        <taxon>Bacteria</taxon>
        <taxon>Bacillati</taxon>
        <taxon>Bacillota</taxon>
        <taxon>Bacilli</taxon>
        <taxon>Bacillales</taxon>
        <taxon>Paenibacillaceae</taxon>
        <taxon>Paenibacillus</taxon>
    </lineage>
</organism>
<dbReference type="PROSITE" id="PS00943">
    <property type="entry name" value="UBIA"/>
    <property type="match status" value="1"/>
</dbReference>
<dbReference type="InterPro" id="IPR006369">
    <property type="entry name" value="Protohaem_IX_farnesylTrfase"/>
</dbReference>
<dbReference type="GO" id="GO:0008495">
    <property type="term" value="F:protoheme IX farnesyltransferase activity"/>
    <property type="evidence" value="ECO:0007669"/>
    <property type="project" value="UniProtKB-UniRule"/>
</dbReference>
<evidence type="ECO:0000256" key="1">
    <source>
        <dbReference type="ARBA" id="ARBA00004651"/>
    </source>
</evidence>
<evidence type="ECO:0000256" key="6">
    <source>
        <dbReference type="ARBA" id="ARBA00022989"/>
    </source>
</evidence>
<sequence>MDKQLGYKAAPDTALHADHQAEVESAVQTDVPSEPATWKDYFALTKPGIIFSNLITAFGGFWIASAGNFTIDWFFLMIFTLVGTALVMASGTVLNNYLDRDMDAKMERTKKRATVSGKIKPSVVLGYGIILGIAGIALLFVAVNPLSSLLGLTGLFLYVWVYTAIFKRTSVWSTFAGSFSGAVPPVIGYCAVSGKLDMTGLILFLIMFLWQPPHFWALGIRRKEEYRAAGYPLLPVVKGNYVTKVSMMRYIVLLVPVSQLLFFYSGDAHVGPLYFFAATIMGLIWAFMGYKGFKTKDDDKWAKGMFIYSVNYLTLLFLIMVVDSTIMNL</sequence>
<evidence type="ECO:0000256" key="10">
    <source>
        <dbReference type="HAMAP-Rule" id="MF_00154"/>
    </source>
</evidence>
<dbReference type="InterPro" id="IPR044878">
    <property type="entry name" value="UbiA_sf"/>
</dbReference>
<keyword evidence="3 10" id="KW-1003">Cell membrane</keyword>
<dbReference type="PANTHER" id="PTHR43448">
    <property type="entry name" value="PROTOHEME IX FARNESYLTRANSFERASE, MITOCHONDRIAL"/>
    <property type="match status" value="1"/>
</dbReference>
<dbReference type="NCBIfam" id="NF003348">
    <property type="entry name" value="PRK04375.1-1"/>
    <property type="match status" value="1"/>
</dbReference>
<evidence type="ECO:0000256" key="3">
    <source>
        <dbReference type="ARBA" id="ARBA00022475"/>
    </source>
</evidence>
<keyword evidence="8 10" id="KW-0472">Membrane</keyword>
<evidence type="ECO:0000256" key="2">
    <source>
        <dbReference type="ARBA" id="ARBA00004919"/>
    </source>
</evidence>